<dbReference type="InterPro" id="IPR000917">
    <property type="entry name" value="Sulfatase_N"/>
</dbReference>
<sequence length="507" mass="55695" precursor="true">MLLRIGRTFVILIGLLSGNVLADELSSAGSNKSDAAPSQLPNIVVILADDLGWNSVGYHNKEFQTPHIDSLVASGITLNRFYVAPMCSPTRAGMMTGRYPIRFGCARAVIPPYRDFGLPTSEVTLPEMLSILGYENRGVFGKWHLGHRRAKWHPLSQGFTYFHGHYNGAIDYFDLSRDGVRDWHVGYDSSDEMGYATDLIADAATKWIRQSATSDAPYFCYVPFNAPHSPYQAPDDAVELYGSLSEVNGRDEKHREIYKAMIGRMDEGIGRILQAVDATGESDNTIVWFFSDNGGVGNLRGINKPLKGSKLTVFEGGIRVPACVRWPEKIKAGQSTDVVCGYIDLLPTLVAIAGGQCTDLTEKPIDGIDLTSVLAAPESTVADRPWFSYHGQSGASSEHLAIIDKGWKLVVNGPHLTSVKQLRSGSNQVHLFHLEQDLNETTNLKEQRPKKVNQLARQLIEHRALQPKDAVPPYGIGQAGFIPPPLWKLDPNEPEAIVGGYEAAEPK</sequence>
<evidence type="ECO:0000256" key="1">
    <source>
        <dbReference type="ARBA" id="ARBA00008779"/>
    </source>
</evidence>
<evidence type="ECO:0000256" key="4">
    <source>
        <dbReference type="ARBA" id="ARBA00022837"/>
    </source>
</evidence>
<keyword evidence="5" id="KW-0732">Signal</keyword>
<dbReference type="AlphaFoldDB" id="A0A518C9C2"/>
<dbReference type="OrthoDB" id="9783154at2"/>
<evidence type="ECO:0000256" key="3">
    <source>
        <dbReference type="ARBA" id="ARBA00022801"/>
    </source>
</evidence>
<keyword evidence="8" id="KW-1185">Reference proteome</keyword>
<dbReference type="GO" id="GO:0046872">
    <property type="term" value="F:metal ion binding"/>
    <property type="evidence" value="ECO:0007669"/>
    <property type="project" value="UniProtKB-KW"/>
</dbReference>
<protein>
    <submittedName>
        <fullName evidence="7">Arylsulfatase</fullName>
        <ecNumber evidence="7">3.1.6.1</ecNumber>
    </submittedName>
</protein>
<feature type="chain" id="PRO_5021979573" evidence="5">
    <location>
        <begin position="23"/>
        <end position="507"/>
    </location>
</feature>
<dbReference type="GO" id="GO:0004065">
    <property type="term" value="F:arylsulfatase activity"/>
    <property type="evidence" value="ECO:0007669"/>
    <property type="project" value="UniProtKB-EC"/>
</dbReference>
<evidence type="ECO:0000259" key="6">
    <source>
        <dbReference type="Pfam" id="PF00884"/>
    </source>
</evidence>
<dbReference type="RefSeq" id="WP_144973478.1">
    <property type="nucleotide sequence ID" value="NZ_CP036289.1"/>
</dbReference>
<reference evidence="8" key="1">
    <citation type="submission" date="2019-02" db="EMBL/GenBank/DDBJ databases">
        <title>Deep-cultivation of Planctomycetes and their phenomic and genomic characterization uncovers novel biology.</title>
        <authorList>
            <person name="Wiegand S."/>
            <person name="Jogler M."/>
            <person name="Boedeker C."/>
            <person name="Pinto D."/>
            <person name="Vollmers J."/>
            <person name="Rivas-Marin E."/>
            <person name="Kohn T."/>
            <person name="Peeters S.H."/>
            <person name="Heuer A."/>
            <person name="Rast P."/>
            <person name="Oberbeckmann S."/>
            <person name="Bunk B."/>
            <person name="Jeske O."/>
            <person name="Meyerdierks A."/>
            <person name="Storesund J.E."/>
            <person name="Kallscheuer N."/>
            <person name="Luecker S."/>
            <person name="Lage O.M."/>
            <person name="Pohl T."/>
            <person name="Merkel B.J."/>
            <person name="Hornburger P."/>
            <person name="Mueller R.-W."/>
            <person name="Bruemmer F."/>
            <person name="Labrenz M."/>
            <person name="Spormann A.M."/>
            <person name="Op den Camp H."/>
            <person name="Overmann J."/>
            <person name="Amann R."/>
            <person name="Jetten M.S.M."/>
            <person name="Mascher T."/>
            <person name="Medema M.H."/>
            <person name="Devos D.P."/>
            <person name="Kaster A.-K."/>
            <person name="Ovreas L."/>
            <person name="Rohde M."/>
            <person name="Galperin M.Y."/>
            <person name="Jogler C."/>
        </authorList>
    </citation>
    <scope>NUCLEOTIDE SEQUENCE [LARGE SCALE GENOMIC DNA]</scope>
    <source>
        <strain evidence="8">Pan97</strain>
    </source>
</reference>
<gene>
    <name evidence="7" type="primary">atsA_35</name>
    <name evidence="7" type="ORF">Pan97_28610</name>
</gene>
<proteinExistence type="inferred from homology"/>
<keyword evidence="3 7" id="KW-0378">Hydrolase</keyword>
<organism evidence="7 8">
    <name type="scientific">Bremerella volcania</name>
    <dbReference type="NCBI Taxonomy" id="2527984"/>
    <lineage>
        <taxon>Bacteria</taxon>
        <taxon>Pseudomonadati</taxon>
        <taxon>Planctomycetota</taxon>
        <taxon>Planctomycetia</taxon>
        <taxon>Pirellulales</taxon>
        <taxon>Pirellulaceae</taxon>
        <taxon>Bremerella</taxon>
    </lineage>
</organism>
<dbReference type="Gene3D" id="3.40.720.10">
    <property type="entry name" value="Alkaline Phosphatase, subunit A"/>
    <property type="match status" value="1"/>
</dbReference>
<evidence type="ECO:0000256" key="5">
    <source>
        <dbReference type="SAM" id="SignalP"/>
    </source>
</evidence>
<dbReference type="PANTHER" id="PTHR42693">
    <property type="entry name" value="ARYLSULFATASE FAMILY MEMBER"/>
    <property type="match status" value="1"/>
</dbReference>
<dbReference type="EMBL" id="CP036289">
    <property type="protein sequence ID" value="QDU75819.1"/>
    <property type="molecule type" value="Genomic_DNA"/>
</dbReference>
<dbReference type="PANTHER" id="PTHR42693:SF27">
    <property type="entry name" value="ARYLSULFATASE B [PRECURSOR]"/>
    <property type="match status" value="1"/>
</dbReference>
<dbReference type="PROSITE" id="PS00523">
    <property type="entry name" value="SULFATASE_1"/>
    <property type="match status" value="1"/>
</dbReference>
<feature type="signal peptide" evidence="5">
    <location>
        <begin position="1"/>
        <end position="22"/>
    </location>
</feature>
<dbReference type="KEGG" id="bvo:Pan97_28610"/>
<dbReference type="Gene3D" id="3.30.1120.10">
    <property type="match status" value="1"/>
</dbReference>
<dbReference type="InterPro" id="IPR050738">
    <property type="entry name" value="Sulfatase"/>
</dbReference>
<evidence type="ECO:0000256" key="2">
    <source>
        <dbReference type="ARBA" id="ARBA00022723"/>
    </source>
</evidence>
<keyword evidence="2" id="KW-0479">Metal-binding</keyword>
<dbReference type="SUPFAM" id="SSF53649">
    <property type="entry name" value="Alkaline phosphatase-like"/>
    <property type="match status" value="1"/>
</dbReference>
<dbReference type="EC" id="3.1.6.1" evidence="7"/>
<evidence type="ECO:0000313" key="8">
    <source>
        <dbReference type="Proteomes" id="UP000318626"/>
    </source>
</evidence>
<accession>A0A518C9C2</accession>
<name>A0A518C9C2_9BACT</name>
<dbReference type="InterPro" id="IPR017850">
    <property type="entry name" value="Alkaline_phosphatase_core_sf"/>
</dbReference>
<dbReference type="InterPro" id="IPR024607">
    <property type="entry name" value="Sulfatase_CS"/>
</dbReference>
<comment type="similarity">
    <text evidence="1">Belongs to the sulfatase family.</text>
</comment>
<keyword evidence="4" id="KW-0106">Calcium</keyword>
<evidence type="ECO:0000313" key="7">
    <source>
        <dbReference type="EMBL" id="QDU75819.1"/>
    </source>
</evidence>
<dbReference type="Pfam" id="PF00884">
    <property type="entry name" value="Sulfatase"/>
    <property type="match status" value="1"/>
</dbReference>
<dbReference type="Proteomes" id="UP000318626">
    <property type="component" value="Chromosome"/>
</dbReference>
<feature type="domain" description="Sulfatase N-terminal" evidence="6">
    <location>
        <begin position="41"/>
        <end position="354"/>
    </location>
</feature>